<dbReference type="Pfam" id="PF00083">
    <property type="entry name" value="Sugar_tr"/>
    <property type="match status" value="1"/>
</dbReference>
<feature type="transmembrane region" description="Helical" evidence="7">
    <location>
        <begin position="277"/>
        <end position="295"/>
    </location>
</feature>
<dbReference type="InterPro" id="IPR005829">
    <property type="entry name" value="Sugar_transporter_CS"/>
</dbReference>
<evidence type="ECO:0000256" key="1">
    <source>
        <dbReference type="ARBA" id="ARBA00004651"/>
    </source>
</evidence>
<dbReference type="PROSITE" id="PS50850">
    <property type="entry name" value="MFS"/>
    <property type="match status" value="1"/>
</dbReference>
<comment type="subcellular location">
    <subcellularLocation>
        <location evidence="1">Cell membrane</location>
        <topology evidence="1">Multi-pass membrane protein</topology>
    </subcellularLocation>
</comment>
<dbReference type="Gene3D" id="1.20.1720.10">
    <property type="entry name" value="Multidrug resistance protein D"/>
    <property type="match status" value="1"/>
</dbReference>
<dbReference type="CDD" id="cd17325">
    <property type="entry name" value="MFS_MdtG_SLC18_like"/>
    <property type="match status" value="1"/>
</dbReference>
<feature type="transmembrane region" description="Helical" evidence="7">
    <location>
        <begin position="307"/>
        <end position="325"/>
    </location>
</feature>
<evidence type="ECO:0000256" key="2">
    <source>
        <dbReference type="ARBA" id="ARBA00007520"/>
    </source>
</evidence>
<name>A0A4P6K0Q5_KTERU</name>
<dbReference type="EMBL" id="CP035758">
    <property type="protein sequence ID" value="QBD81639.1"/>
    <property type="molecule type" value="Genomic_DNA"/>
</dbReference>
<dbReference type="InterPro" id="IPR005828">
    <property type="entry name" value="MFS_sugar_transport-like"/>
</dbReference>
<dbReference type="InterPro" id="IPR001958">
    <property type="entry name" value="Tet-R_TetA/multi-R_MdtG-like"/>
</dbReference>
<dbReference type="PANTHER" id="PTHR23504">
    <property type="entry name" value="MAJOR FACILITATOR SUPERFAMILY DOMAIN-CONTAINING PROTEIN 10"/>
    <property type="match status" value="1"/>
</dbReference>
<feature type="transmembrane region" description="Helical" evidence="7">
    <location>
        <begin position="67"/>
        <end position="86"/>
    </location>
</feature>
<dbReference type="AlphaFoldDB" id="A0A4P6K0Q5"/>
<dbReference type="Pfam" id="PF07690">
    <property type="entry name" value="MFS_1"/>
    <property type="match status" value="1"/>
</dbReference>
<keyword evidence="4 7" id="KW-0812">Transmembrane</keyword>
<dbReference type="PROSITE" id="PS00216">
    <property type="entry name" value="SUGAR_TRANSPORT_1"/>
    <property type="match status" value="1"/>
</dbReference>
<feature type="transmembrane region" description="Helical" evidence="7">
    <location>
        <begin position="123"/>
        <end position="144"/>
    </location>
</feature>
<evidence type="ECO:0000256" key="7">
    <source>
        <dbReference type="SAM" id="Phobius"/>
    </source>
</evidence>
<evidence type="ECO:0000256" key="6">
    <source>
        <dbReference type="ARBA" id="ARBA00023136"/>
    </source>
</evidence>
<accession>A0A4P6K0Q5</accession>
<evidence type="ECO:0000256" key="4">
    <source>
        <dbReference type="ARBA" id="ARBA00022692"/>
    </source>
</evidence>
<feature type="transmembrane region" description="Helical" evidence="7">
    <location>
        <begin position="32"/>
        <end position="55"/>
    </location>
</feature>
<keyword evidence="6 7" id="KW-0472">Membrane</keyword>
<dbReference type="PANTHER" id="PTHR23504:SF15">
    <property type="entry name" value="MAJOR FACILITATOR SUPERFAMILY (MFS) PROFILE DOMAIN-CONTAINING PROTEIN"/>
    <property type="match status" value="1"/>
</dbReference>
<dbReference type="Proteomes" id="UP000290365">
    <property type="component" value="Chromosome"/>
</dbReference>
<feature type="transmembrane region" description="Helical" evidence="7">
    <location>
        <begin position="98"/>
        <end position="117"/>
    </location>
</feature>
<keyword evidence="5 7" id="KW-1133">Transmembrane helix</keyword>
<dbReference type="PRINTS" id="PR01035">
    <property type="entry name" value="TCRTETA"/>
</dbReference>
<evidence type="ECO:0000259" key="8">
    <source>
        <dbReference type="PROSITE" id="PS50850"/>
    </source>
</evidence>
<proteinExistence type="inferred from homology"/>
<keyword evidence="10" id="KW-1185">Reference proteome</keyword>
<reference evidence="9 10" key="1">
    <citation type="submission" date="2019-01" db="EMBL/GenBank/DDBJ databases">
        <title>Ktedonosporobacter rubrisoli SCAWS-G2.</title>
        <authorList>
            <person name="Huang Y."/>
            <person name="Yan B."/>
        </authorList>
    </citation>
    <scope>NUCLEOTIDE SEQUENCE [LARGE SCALE GENOMIC DNA]</scope>
    <source>
        <strain evidence="9 10">SCAWS-G2</strain>
    </source>
</reference>
<feature type="transmembrane region" description="Helical" evidence="7">
    <location>
        <begin position="185"/>
        <end position="206"/>
    </location>
</feature>
<feature type="transmembrane region" description="Helical" evidence="7">
    <location>
        <begin position="331"/>
        <end position="354"/>
    </location>
</feature>
<dbReference type="KEGG" id="kbs:EPA93_38985"/>
<evidence type="ECO:0000256" key="5">
    <source>
        <dbReference type="ARBA" id="ARBA00022989"/>
    </source>
</evidence>
<feature type="transmembrane region" description="Helical" evidence="7">
    <location>
        <begin position="156"/>
        <end position="179"/>
    </location>
</feature>
<dbReference type="RefSeq" id="WP_129892700.1">
    <property type="nucleotide sequence ID" value="NZ_CP035758.1"/>
</dbReference>
<evidence type="ECO:0000256" key="3">
    <source>
        <dbReference type="ARBA" id="ARBA00022448"/>
    </source>
</evidence>
<dbReference type="InterPro" id="IPR036259">
    <property type="entry name" value="MFS_trans_sf"/>
</dbReference>
<dbReference type="OrthoDB" id="9793283at2"/>
<feature type="transmembrane region" description="Helical" evidence="7">
    <location>
        <begin position="238"/>
        <end position="257"/>
    </location>
</feature>
<dbReference type="InterPro" id="IPR020846">
    <property type="entry name" value="MFS_dom"/>
</dbReference>
<dbReference type="Gene3D" id="1.20.1250.20">
    <property type="entry name" value="MFS general substrate transporter like domains"/>
    <property type="match status" value="1"/>
</dbReference>
<keyword evidence="3" id="KW-0813">Transport</keyword>
<feature type="transmembrane region" description="Helical" evidence="7">
    <location>
        <begin position="394"/>
        <end position="415"/>
    </location>
</feature>
<evidence type="ECO:0000313" key="10">
    <source>
        <dbReference type="Proteomes" id="UP000290365"/>
    </source>
</evidence>
<sequence>MYTIEQNEHAENQDKIIQETALSQEERPSYKVIFLLAASVALMMTGYGIVAPVFGKLLPEMGAGVEVLGFMTLAFAVSQFLLAPFMGAMADRYGRRPLVLIALAGVVVTNTLFIFVHSIPLFIAIRFLEGAVTAGLLPAAMGIIADIVPERQRTRWTGIIMGSYAVGFILGPAAGGFIIDHWGFALPFVLSAILGLIAAVFAFIMVPETRPAWVRQQSQARQNKQERESLFASLPRPLHLFATLLVLDFIAVFGFAFVDPEMVFHFYNALAFSPTQFGLVVTGYGLAMLIGQLLLGQVSDRLGKKPMIVLGFLLNIALYIGLLFSHQFWPIFMTALISGLGGALVTPALSAFYLDISAAEHRSRIMGIKESAASLGGVIGPLLVALVASRITSYGVFAVASVLTLAGAVLAMFILRKGNAAAEVQA</sequence>
<protein>
    <submittedName>
        <fullName evidence="9">MFS transporter</fullName>
    </submittedName>
</protein>
<dbReference type="GO" id="GO:0005886">
    <property type="term" value="C:plasma membrane"/>
    <property type="evidence" value="ECO:0007669"/>
    <property type="project" value="UniProtKB-SubCell"/>
</dbReference>
<feature type="transmembrane region" description="Helical" evidence="7">
    <location>
        <begin position="366"/>
        <end position="388"/>
    </location>
</feature>
<dbReference type="SUPFAM" id="SSF103473">
    <property type="entry name" value="MFS general substrate transporter"/>
    <property type="match status" value="1"/>
</dbReference>
<dbReference type="InterPro" id="IPR011701">
    <property type="entry name" value="MFS"/>
</dbReference>
<evidence type="ECO:0000313" key="9">
    <source>
        <dbReference type="EMBL" id="QBD81639.1"/>
    </source>
</evidence>
<comment type="similarity">
    <text evidence="2">Belongs to the major facilitator superfamily. TCR/Tet family.</text>
</comment>
<feature type="domain" description="Major facilitator superfamily (MFS) profile" evidence="8">
    <location>
        <begin position="32"/>
        <end position="419"/>
    </location>
</feature>
<gene>
    <name evidence="9" type="ORF">EPA93_38985</name>
</gene>
<dbReference type="GO" id="GO:0022857">
    <property type="term" value="F:transmembrane transporter activity"/>
    <property type="evidence" value="ECO:0007669"/>
    <property type="project" value="InterPro"/>
</dbReference>
<organism evidence="9 10">
    <name type="scientific">Ktedonosporobacter rubrisoli</name>
    <dbReference type="NCBI Taxonomy" id="2509675"/>
    <lineage>
        <taxon>Bacteria</taxon>
        <taxon>Bacillati</taxon>
        <taxon>Chloroflexota</taxon>
        <taxon>Ktedonobacteria</taxon>
        <taxon>Ktedonobacterales</taxon>
        <taxon>Ktedonosporobacteraceae</taxon>
        <taxon>Ktedonosporobacter</taxon>
    </lineage>
</organism>